<proteinExistence type="predicted"/>
<protein>
    <submittedName>
        <fullName evidence="1">Uncharacterized protein</fullName>
    </submittedName>
</protein>
<comment type="caution">
    <text evidence="1">The sequence shown here is derived from an EMBL/GenBank/DDBJ whole genome shotgun (WGS) entry which is preliminary data.</text>
</comment>
<name>U3AYZ9_AQUA1</name>
<evidence type="ECO:0000313" key="2">
    <source>
        <dbReference type="Proteomes" id="UP000016560"/>
    </source>
</evidence>
<reference evidence="1" key="1">
    <citation type="submission" date="2024-09" db="EMBL/GenBank/DDBJ databases">
        <title>Whole genome shotgun sequence of Pseudomonas alcaligenes NBRC 14159.</title>
        <authorList>
            <person name="Yoshida I."/>
            <person name="Hosoyama A."/>
            <person name="Tsuchikane K."/>
            <person name="Noguchi M."/>
            <person name="Hirakata S."/>
            <person name="Ando Y."/>
            <person name="Ohji S."/>
            <person name="Yamazoe A."/>
            <person name="Yamazaki S."/>
            <person name="Fujita N."/>
        </authorList>
    </citation>
    <scope>NUCLEOTIDE SEQUENCE</scope>
    <source>
        <strain evidence="1">NBRC 14159</strain>
    </source>
</reference>
<dbReference type="STRING" id="43263.A0T30_02525"/>
<organism evidence="1 2">
    <name type="scientific">Aquipseudomonas alcaligenes (strain ATCC 14909 / DSM 50342 / CCUG 1425 / JCM 20561 / NBRC 14159 / NCIMB 9945 / NCTC 10367 / 1577)</name>
    <name type="common">Pseudomonas alcaligenes</name>
    <dbReference type="NCBI Taxonomy" id="1215092"/>
    <lineage>
        <taxon>Bacteria</taxon>
        <taxon>Pseudomonadati</taxon>
        <taxon>Pseudomonadota</taxon>
        <taxon>Gammaproteobacteria</taxon>
        <taxon>Pseudomonadales</taxon>
        <taxon>Pseudomonadaceae</taxon>
        <taxon>Aquipseudomonas</taxon>
    </lineage>
</organism>
<accession>U3AYZ9</accession>
<sequence>MVRAPWTTSPTAMPCPTARIACSDPQLATHLRRLFGDCEVIEDPRHCSQAPLCRWLDDAPLGPAGDVQAALAEAVATLERTRHAFRSPELGQLRRRLEQLLVELSAPTE</sequence>
<keyword evidence="2" id="KW-1185">Reference proteome</keyword>
<dbReference type="Proteomes" id="UP000016560">
    <property type="component" value="Unassembled WGS sequence"/>
</dbReference>
<dbReference type="AlphaFoldDB" id="U3AYZ9"/>
<dbReference type="EMBL" id="BATI01000016">
    <property type="protein sequence ID" value="GAD62834.1"/>
    <property type="molecule type" value="Genomic_DNA"/>
</dbReference>
<dbReference type="RefSeq" id="WP_021700921.1">
    <property type="nucleotide sequence ID" value="NZ_BATI01000016.1"/>
</dbReference>
<gene>
    <name evidence="1" type="ORF">PA6_016_01070</name>
</gene>
<dbReference type="eggNOG" id="ENOG5032HZY">
    <property type="taxonomic scope" value="Bacteria"/>
</dbReference>
<evidence type="ECO:0000313" key="1">
    <source>
        <dbReference type="EMBL" id="GAD62834.1"/>
    </source>
</evidence>